<name>A0ABV8FIG3_9ACTN</name>
<keyword evidence="5" id="KW-1185">Reference proteome</keyword>
<dbReference type="PROSITE" id="PS51257">
    <property type="entry name" value="PROKAR_LIPOPROTEIN"/>
    <property type="match status" value="1"/>
</dbReference>
<feature type="domain" description="Glucose/Sorbosone dehydrogenase" evidence="3">
    <location>
        <begin position="61"/>
        <end position="358"/>
    </location>
</feature>
<feature type="region of interest" description="Disordered" evidence="1">
    <location>
        <begin position="28"/>
        <end position="52"/>
    </location>
</feature>
<keyword evidence="2" id="KW-0732">Signal</keyword>
<protein>
    <submittedName>
        <fullName evidence="4">PQQ-dependent sugar dehydrogenase</fullName>
    </submittedName>
</protein>
<dbReference type="InterPro" id="IPR011042">
    <property type="entry name" value="6-blade_b-propeller_TolB-like"/>
</dbReference>
<dbReference type="Pfam" id="PF07995">
    <property type="entry name" value="GSDH"/>
    <property type="match status" value="1"/>
</dbReference>
<dbReference type="SUPFAM" id="SSF50952">
    <property type="entry name" value="Soluble quinoprotein glucose dehydrogenase"/>
    <property type="match status" value="1"/>
</dbReference>
<dbReference type="EMBL" id="JBHSBH010000004">
    <property type="protein sequence ID" value="MFC3995183.1"/>
    <property type="molecule type" value="Genomic_DNA"/>
</dbReference>
<dbReference type="RefSeq" id="WP_378530079.1">
    <property type="nucleotide sequence ID" value="NZ_JBHSBH010000004.1"/>
</dbReference>
<feature type="chain" id="PRO_5045495427" evidence="2">
    <location>
        <begin position="24"/>
        <end position="375"/>
    </location>
</feature>
<feature type="region of interest" description="Disordered" evidence="1">
    <location>
        <begin position="352"/>
        <end position="375"/>
    </location>
</feature>
<dbReference type="InterPro" id="IPR011041">
    <property type="entry name" value="Quinoprot_gluc/sorb_DH_b-prop"/>
</dbReference>
<evidence type="ECO:0000256" key="1">
    <source>
        <dbReference type="SAM" id="MobiDB-lite"/>
    </source>
</evidence>
<comment type="caution">
    <text evidence="4">The sequence shown here is derived from an EMBL/GenBank/DDBJ whole genome shotgun (WGS) entry which is preliminary data.</text>
</comment>
<dbReference type="PANTHER" id="PTHR19328">
    <property type="entry name" value="HEDGEHOG-INTERACTING PROTEIN"/>
    <property type="match status" value="1"/>
</dbReference>
<organism evidence="4 5">
    <name type="scientific">Nocardiopsis sediminis</name>
    <dbReference type="NCBI Taxonomy" id="1778267"/>
    <lineage>
        <taxon>Bacteria</taxon>
        <taxon>Bacillati</taxon>
        <taxon>Actinomycetota</taxon>
        <taxon>Actinomycetes</taxon>
        <taxon>Streptosporangiales</taxon>
        <taxon>Nocardiopsidaceae</taxon>
        <taxon>Nocardiopsis</taxon>
    </lineage>
</organism>
<accession>A0ABV8FIG3</accession>
<dbReference type="PANTHER" id="PTHR19328:SF13">
    <property type="entry name" value="HIPL1 PROTEIN"/>
    <property type="match status" value="1"/>
</dbReference>
<evidence type="ECO:0000313" key="4">
    <source>
        <dbReference type="EMBL" id="MFC3995183.1"/>
    </source>
</evidence>
<dbReference type="InterPro" id="IPR012938">
    <property type="entry name" value="Glc/Sorbosone_DH"/>
</dbReference>
<dbReference type="Gene3D" id="2.120.10.30">
    <property type="entry name" value="TolB, C-terminal domain"/>
    <property type="match status" value="1"/>
</dbReference>
<reference evidence="5" key="1">
    <citation type="journal article" date="2019" name="Int. J. Syst. Evol. Microbiol.">
        <title>The Global Catalogue of Microorganisms (GCM) 10K type strain sequencing project: providing services to taxonomists for standard genome sequencing and annotation.</title>
        <authorList>
            <consortium name="The Broad Institute Genomics Platform"/>
            <consortium name="The Broad Institute Genome Sequencing Center for Infectious Disease"/>
            <person name="Wu L."/>
            <person name="Ma J."/>
        </authorList>
    </citation>
    <scope>NUCLEOTIDE SEQUENCE [LARGE SCALE GENOMIC DNA]</scope>
    <source>
        <strain evidence="5">TBRC 1826</strain>
    </source>
</reference>
<evidence type="ECO:0000313" key="5">
    <source>
        <dbReference type="Proteomes" id="UP001595847"/>
    </source>
</evidence>
<feature type="signal peptide" evidence="2">
    <location>
        <begin position="1"/>
        <end position="23"/>
    </location>
</feature>
<gene>
    <name evidence="4" type="ORF">ACFOVU_04620</name>
</gene>
<proteinExistence type="predicted"/>
<sequence>MLRYRDRAPACAAVIAVALLGTACSGSDPGQGARGGGAATDPTPMARLAPPGEPSDIATDLEVPWAIGFLPDGAALVTERDSGRIVRVTPGGETTPVGTVDDVAPRGEGGLLGLAVQPDAGDTPDVYVYYTAEADNRIARMTYDPQNGLGDPEVLVDGIPRAAVHNGGRIVFGPDGLLYAATGDAGDESQSQQIDRLGGKILRMTPDGDPAPDNPFDNLVYSYGHRNVQGLAWDDDGVFYATEFGQDTYDEVNVIVPGGNYGWPEVEGVGDHAGYIDPVVTWTTDEASPSGAAVAGDSLWVAGLRGERLWRVPLTGDSADPVGEPEALFTGAYGRLRAVTTVPGGSAIWVSTSNTDGRGAPRDNDDRILNVPMGE</sequence>
<dbReference type="Proteomes" id="UP001595847">
    <property type="component" value="Unassembled WGS sequence"/>
</dbReference>
<feature type="compositionally biased region" description="Basic and acidic residues" evidence="1">
    <location>
        <begin position="359"/>
        <end position="368"/>
    </location>
</feature>
<evidence type="ECO:0000256" key="2">
    <source>
        <dbReference type="SAM" id="SignalP"/>
    </source>
</evidence>
<evidence type="ECO:0000259" key="3">
    <source>
        <dbReference type="Pfam" id="PF07995"/>
    </source>
</evidence>